<evidence type="ECO:0000256" key="1">
    <source>
        <dbReference type="ARBA" id="ARBA00004370"/>
    </source>
</evidence>
<feature type="transmembrane region" description="Helical" evidence="7">
    <location>
        <begin position="371"/>
        <end position="391"/>
    </location>
</feature>
<name>A0AAW1RDM7_9CHLO</name>
<feature type="transmembrane region" description="Helical" evidence="7">
    <location>
        <begin position="320"/>
        <end position="342"/>
    </location>
</feature>
<feature type="domain" description="Amino acid transporter transmembrane" evidence="8">
    <location>
        <begin position="51"/>
        <end position="448"/>
    </location>
</feature>
<dbReference type="EMBL" id="JALJOS010000013">
    <property type="protein sequence ID" value="KAK9831715.1"/>
    <property type="molecule type" value="Genomic_DNA"/>
</dbReference>
<gene>
    <name evidence="9" type="ORF">WJX74_006848</name>
</gene>
<keyword evidence="6 7" id="KW-0472">Membrane</keyword>
<evidence type="ECO:0000313" key="10">
    <source>
        <dbReference type="Proteomes" id="UP001438707"/>
    </source>
</evidence>
<keyword evidence="5 7" id="KW-1133">Transmembrane helix</keyword>
<feature type="transmembrane region" description="Helical" evidence="7">
    <location>
        <begin position="120"/>
        <end position="140"/>
    </location>
</feature>
<dbReference type="GO" id="GO:0016020">
    <property type="term" value="C:membrane"/>
    <property type="evidence" value="ECO:0007669"/>
    <property type="project" value="UniProtKB-SubCell"/>
</dbReference>
<evidence type="ECO:0000256" key="4">
    <source>
        <dbReference type="ARBA" id="ARBA00022970"/>
    </source>
</evidence>
<proteinExistence type="predicted"/>
<evidence type="ECO:0000256" key="2">
    <source>
        <dbReference type="ARBA" id="ARBA00022448"/>
    </source>
</evidence>
<dbReference type="Proteomes" id="UP001438707">
    <property type="component" value="Unassembled WGS sequence"/>
</dbReference>
<dbReference type="AlphaFoldDB" id="A0AAW1RDM7"/>
<evidence type="ECO:0000256" key="5">
    <source>
        <dbReference type="ARBA" id="ARBA00022989"/>
    </source>
</evidence>
<comment type="subcellular location">
    <subcellularLocation>
        <location evidence="1">Membrane</location>
    </subcellularLocation>
</comment>
<evidence type="ECO:0000313" key="9">
    <source>
        <dbReference type="EMBL" id="KAK9831715.1"/>
    </source>
</evidence>
<dbReference type="InterPro" id="IPR013057">
    <property type="entry name" value="AA_transpt_TM"/>
</dbReference>
<dbReference type="Pfam" id="PF01490">
    <property type="entry name" value="Aa_trans"/>
    <property type="match status" value="1"/>
</dbReference>
<evidence type="ECO:0000256" key="3">
    <source>
        <dbReference type="ARBA" id="ARBA00022692"/>
    </source>
</evidence>
<feature type="transmembrane region" description="Helical" evidence="7">
    <location>
        <begin position="428"/>
        <end position="452"/>
    </location>
</feature>
<evidence type="ECO:0000256" key="6">
    <source>
        <dbReference type="ARBA" id="ARBA00023136"/>
    </source>
</evidence>
<dbReference type="GO" id="GO:0006865">
    <property type="term" value="P:amino acid transport"/>
    <property type="evidence" value="ECO:0007669"/>
    <property type="project" value="UniProtKB-KW"/>
</dbReference>
<evidence type="ECO:0000256" key="7">
    <source>
        <dbReference type="SAM" id="Phobius"/>
    </source>
</evidence>
<sequence length="468" mass="51290">MDDSAHGKPAGLKFVEGTKQSAWLGDDEARPLPKEAFEPEINDSTFRVGQGRWWHAGGHLATTIATPAAYAPLPFAVSRLGWPAGMIALIVGTMVTMYTSCLIASLHRHNGRRYTRYRDLAYSIVGAKGYYAVILFQQIASIGNNISIQIVAGISMKSLYVTYNPDGDAFTLQEAIIVFGIVELILSQLPDIHSLRFLNIFCTFCTIAFAVICFSVSIANAVQQPAQERSQDVSYSVGGTPAYKIFGIFYALGTIAFSFGDTILPEIQATCREPAKKEMYGGVIMGYSVISLSYLAVTIAGYAAYGYAVAPFLVNSFTGATAPITMANIFAILQVVGCYQIYSRPTFEYVYMRVLDNRAPIWSLKNVCGRLWVTTAYVVLITFICCLIPFFGDFVALVGAVGFTPMDFVLPIWLYLACRKPKGIWRWFNILIASFYSLIAVLGAAGAIRFIIDDASTYAVFNNLPITG</sequence>
<keyword evidence="2" id="KW-0813">Transport</keyword>
<feature type="transmembrane region" description="Helical" evidence="7">
    <location>
        <begin position="80"/>
        <end position="99"/>
    </location>
</feature>
<protein>
    <recommendedName>
        <fullName evidence="8">Amino acid transporter transmembrane domain-containing protein</fullName>
    </recommendedName>
</protein>
<feature type="transmembrane region" description="Helical" evidence="7">
    <location>
        <begin position="198"/>
        <end position="222"/>
    </location>
</feature>
<feature type="transmembrane region" description="Helical" evidence="7">
    <location>
        <begin position="397"/>
        <end position="416"/>
    </location>
</feature>
<keyword evidence="10" id="KW-1185">Reference proteome</keyword>
<accession>A0AAW1RDM7</accession>
<comment type="caution">
    <text evidence="9">The sequence shown here is derived from an EMBL/GenBank/DDBJ whole genome shotgun (WGS) entry which is preliminary data.</text>
</comment>
<keyword evidence="4" id="KW-0029">Amino-acid transport</keyword>
<dbReference type="PANTHER" id="PTHR48017">
    <property type="entry name" value="OS05G0424000 PROTEIN-RELATED"/>
    <property type="match status" value="1"/>
</dbReference>
<feature type="transmembrane region" description="Helical" evidence="7">
    <location>
        <begin position="242"/>
        <end position="264"/>
    </location>
</feature>
<feature type="transmembrane region" description="Helical" evidence="7">
    <location>
        <begin position="169"/>
        <end position="186"/>
    </location>
</feature>
<evidence type="ECO:0000259" key="8">
    <source>
        <dbReference type="Pfam" id="PF01490"/>
    </source>
</evidence>
<keyword evidence="3 7" id="KW-0812">Transmembrane</keyword>
<reference evidence="9 10" key="1">
    <citation type="journal article" date="2024" name="Nat. Commun.">
        <title>Phylogenomics reveals the evolutionary origins of lichenization in chlorophyte algae.</title>
        <authorList>
            <person name="Puginier C."/>
            <person name="Libourel C."/>
            <person name="Otte J."/>
            <person name="Skaloud P."/>
            <person name="Haon M."/>
            <person name="Grisel S."/>
            <person name="Petersen M."/>
            <person name="Berrin J.G."/>
            <person name="Delaux P.M."/>
            <person name="Dal Grande F."/>
            <person name="Keller J."/>
        </authorList>
    </citation>
    <scope>NUCLEOTIDE SEQUENCE [LARGE SCALE GENOMIC DNA]</scope>
    <source>
        <strain evidence="9 10">SAG 2145</strain>
    </source>
</reference>
<organism evidence="9 10">
    <name type="scientific">Apatococcus lobatus</name>
    <dbReference type="NCBI Taxonomy" id="904363"/>
    <lineage>
        <taxon>Eukaryota</taxon>
        <taxon>Viridiplantae</taxon>
        <taxon>Chlorophyta</taxon>
        <taxon>core chlorophytes</taxon>
        <taxon>Trebouxiophyceae</taxon>
        <taxon>Chlorellales</taxon>
        <taxon>Chlorellaceae</taxon>
        <taxon>Apatococcus</taxon>
    </lineage>
</organism>
<feature type="transmembrane region" description="Helical" evidence="7">
    <location>
        <begin position="284"/>
        <end position="308"/>
    </location>
</feature>